<accession>A0AAE1PSW9</accession>
<sequence length="111" mass="12958">MEVRSYLPWSEQPVQGTERHTWSLWISHCPEHFPPYNYARSTLPRQPTLKSTATSNTSATFTTDRPPVDGPCGYPFPSQDGENYLPRPYTRRDITNEYNNCTFWTSLQRLD</sequence>
<organism evidence="2 3">
    <name type="scientific">Petrolisthes manimaculis</name>
    <dbReference type="NCBI Taxonomy" id="1843537"/>
    <lineage>
        <taxon>Eukaryota</taxon>
        <taxon>Metazoa</taxon>
        <taxon>Ecdysozoa</taxon>
        <taxon>Arthropoda</taxon>
        <taxon>Crustacea</taxon>
        <taxon>Multicrustacea</taxon>
        <taxon>Malacostraca</taxon>
        <taxon>Eumalacostraca</taxon>
        <taxon>Eucarida</taxon>
        <taxon>Decapoda</taxon>
        <taxon>Pleocyemata</taxon>
        <taxon>Anomura</taxon>
        <taxon>Galatheoidea</taxon>
        <taxon>Porcellanidae</taxon>
        <taxon>Petrolisthes</taxon>
    </lineage>
</organism>
<protein>
    <submittedName>
        <fullName evidence="2">Uncharacterized protein</fullName>
    </submittedName>
</protein>
<dbReference type="Proteomes" id="UP001292094">
    <property type="component" value="Unassembled WGS sequence"/>
</dbReference>
<evidence type="ECO:0000256" key="1">
    <source>
        <dbReference type="SAM" id="MobiDB-lite"/>
    </source>
</evidence>
<evidence type="ECO:0000313" key="2">
    <source>
        <dbReference type="EMBL" id="KAK4314236.1"/>
    </source>
</evidence>
<name>A0AAE1PSW9_9EUCA</name>
<keyword evidence="3" id="KW-1185">Reference proteome</keyword>
<dbReference type="AlphaFoldDB" id="A0AAE1PSW9"/>
<reference evidence="2" key="1">
    <citation type="submission" date="2023-11" db="EMBL/GenBank/DDBJ databases">
        <title>Genome assemblies of two species of porcelain crab, Petrolisthes cinctipes and Petrolisthes manimaculis (Anomura: Porcellanidae).</title>
        <authorList>
            <person name="Angst P."/>
        </authorList>
    </citation>
    <scope>NUCLEOTIDE SEQUENCE</scope>
    <source>
        <strain evidence="2">PB745_02</strain>
        <tissue evidence="2">Gill</tissue>
    </source>
</reference>
<feature type="compositionally biased region" description="Low complexity" evidence="1">
    <location>
        <begin position="51"/>
        <end position="63"/>
    </location>
</feature>
<proteinExistence type="predicted"/>
<comment type="caution">
    <text evidence="2">The sequence shown here is derived from an EMBL/GenBank/DDBJ whole genome shotgun (WGS) entry which is preliminary data.</text>
</comment>
<gene>
    <name evidence="2" type="ORF">Pmani_014479</name>
</gene>
<dbReference type="EMBL" id="JAWZYT010001233">
    <property type="protein sequence ID" value="KAK4314236.1"/>
    <property type="molecule type" value="Genomic_DNA"/>
</dbReference>
<evidence type="ECO:0000313" key="3">
    <source>
        <dbReference type="Proteomes" id="UP001292094"/>
    </source>
</evidence>
<feature type="region of interest" description="Disordered" evidence="1">
    <location>
        <begin position="48"/>
        <end position="84"/>
    </location>
</feature>